<evidence type="ECO:0000256" key="1">
    <source>
        <dbReference type="SAM" id="Phobius"/>
    </source>
</evidence>
<name>A0ABM9HT85_9PROT</name>
<keyword evidence="1" id="KW-1133">Transmembrane helix</keyword>
<keyword evidence="3" id="KW-1185">Reference proteome</keyword>
<sequence length="51" mass="6060">MSQVIILLSACIMILVMISIFYSLWDILLGRWSEKKRIQNQIDDQNEFDNN</sequence>
<keyword evidence="1" id="KW-0472">Membrane</keyword>
<proteinExistence type="predicted"/>
<dbReference type="EMBL" id="CAMXCH010000004">
    <property type="protein sequence ID" value="CAI3954394.1"/>
    <property type="molecule type" value="Genomic_DNA"/>
</dbReference>
<dbReference type="RefSeq" id="WP_161631862.1">
    <property type="nucleotide sequence ID" value="NZ_CAMXCH010000004.1"/>
</dbReference>
<feature type="transmembrane region" description="Helical" evidence="1">
    <location>
        <begin position="6"/>
        <end position="29"/>
    </location>
</feature>
<gene>
    <name evidence="2" type="ORF">R83534S58_LOCUS1911</name>
</gene>
<keyword evidence="1" id="KW-0812">Transmembrane</keyword>
<reference evidence="2" key="1">
    <citation type="submission" date="2022-10" db="EMBL/GenBank/DDBJ databases">
        <authorList>
            <person name="Botero Cardona J."/>
        </authorList>
    </citation>
    <scope>NUCLEOTIDE SEQUENCE</scope>
    <source>
        <strain evidence="2">R-83534</strain>
    </source>
</reference>
<evidence type="ECO:0000313" key="2">
    <source>
        <dbReference type="EMBL" id="CAI3954394.1"/>
    </source>
</evidence>
<accession>A0ABM9HT85</accession>
<organism evidence="2 3">
    <name type="scientific">Commensalibacter papalotli</name>
    <name type="common">ex Botero et al. 2024</name>
    <dbReference type="NCBI Taxonomy" id="2972766"/>
    <lineage>
        <taxon>Bacteria</taxon>
        <taxon>Pseudomonadati</taxon>
        <taxon>Pseudomonadota</taxon>
        <taxon>Alphaproteobacteria</taxon>
        <taxon>Acetobacterales</taxon>
        <taxon>Acetobacteraceae</taxon>
    </lineage>
</organism>
<evidence type="ECO:0000313" key="3">
    <source>
        <dbReference type="Proteomes" id="UP001154272"/>
    </source>
</evidence>
<dbReference type="Proteomes" id="UP001154272">
    <property type="component" value="Unassembled WGS sequence"/>
</dbReference>
<comment type="caution">
    <text evidence="2">The sequence shown here is derived from an EMBL/GenBank/DDBJ whole genome shotgun (WGS) entry which is preliminary data.</text>
</comment>
<protein>
    <submittedName>
        <fullName evidence="2">Uncharacterized protein</fullName>
    </submittedName>
</protein>